<protein>
    <recommendedName>
        <fullName evidence="7 18">Phosphatidate cytidylyltransferase</fullName>
        <ecNumber evidence="6 18">2.7.7.41</ecNumber>
    </recommendedName>
</protein>
<keyword evidence="14" id="KW-0443">Lipid metabolism</keyword>
<keyword evidence="11 18" id="KW-0812">Transmembrane</keyword>
<dbReference type="Proteomes" id="UP000050430">
    <property type="component" value="Unassembled WGS sequence"/>
</dbReference>
<evidence type="ECO:0000256" key="14">
    <source>
        <dbReference type="ARBA" id="ARBA00023098"/>
    </source>
</evidence>
<dbReference type="AlphaFoldDB" id="A0A0P6XDJ4"/>
<evidence type="ECO:0000313" key="20">
    <source>
        <dbReference type="EMBL" id="KPL72960.1"/>
    </source>
</evidence>
<name>A0A0P6XDJ4_9CHLR</name>
<keyword evidence="8" id="KW-1003">Cell membrane</keyword>
<dbReference type="GO" id="GO:0004605">
    <property type="term" value="F:phosphatidate cytidylyltransferase activity"/>
    <property type="evidence" value="ECO:0007669"/>
    <property type="project" value="UniProtKB-EC"/>
</dbReference>
<proteinExistence type="inferred from homology"/>
<dbReference type="PANTHER" id="PTHR46382:SF1">
    <property type="entry name" value="PHOSPHATIDATE CYTIDYLYLTRANSFERASE"/>
    <property type="match status" value="1"/>
</dbReference>
<gene>
    <name evidence="20" type="ORF">ADM99_07980</name>
</gene>
<keyword evidence="16" id="KW-0594">Phospholipid biosynthesis</keyword>
<comment type="catalytic activity">
    <reaction evidence="1 18">
        <text>a 1,2-diacyl-sn-glycero-3-phosphate + CTP + H(+) = a CDP-1,2-diacyl-sn-glycerol + diphosphate</text>
        <dbReference type="Rhea" id="RHEA:16229"/>
        <dbReference type="ChEBI" id="CHEBI:15378"/>
        <dbReference type="ChEBI" id="CHEBI:33019"/>
        <dbReference type="ChEBI" id="CHEBI:37563"/>
        <dbReference type="ChEBI" id="CHEBI:58332"/>
        <dbReference type="ChEBI" id="CHEBI:58608"/>
        <dbReference type="EC" id="2.7.7.41"/>
    </reaction>
</comment>
<dbReference type="PATRIC" id="fig|229920.5.peg.1567"/>
<comment type="similarity">
    <text evidence="5 18">Belongs to the CDS family.</text>
</comment>
<organism evidence="20 21">
    <name type="scientific">Leptolinea tardivitalis</name>
    <dbReference type="NCBI Taxonomy" id="229920"/>
    <lineage>
        <taxon>Bacteria</taxon>
        <taxon>Bacillati</taxon>
        <taxon>Chloroflexota</taxon>
        <taxon>Anaerolineae</taxon>
        <taxon>Anaerolineales</taxon>
        <taxon>Anaerolineaceae</taxon>
        <taxon>Leptolinea</taxon>
    </lineage>
</organism>
<keyword evidence="21" id="KW-1185">Reference proteome</keyword>
<dbReference type="PANTHER" id="PTHR46382">
    <property type="entry name" value="PHOSPHATIDATE CYTIDYLYLTRANSFERASE"/>
    <property type="match status" value="1"/>
</dbReference>
<evidence type="ECO:0000256" key="2">
    <source>
        <dbReference type="ARBA" id="ARBA00004651"/>
    </source>
</evidence>
<keyword evidence="9" id="KW-0444">Lipid biosynthesis</keyword>
<keyword evidence="12 18" id="KW-0548">Nucleotidyltransferase</keyword>
<dbReference type="Pfam" id="PF01148">
    <property type="entry name" value="CTP_transf_1"/>
    <property type="match status" value="1"/>
</dbReference>
<feature type="transmembrane region" description="Helical" evidence="19">
    <location>
        <begin position="55"/>
        <end position="72"/>
    </location>
</feature>
<reference evidence="20 21" key="1">
    <citation type="submission" date="2015-07" db="EMBL/GenBank/DDBJ databases">
        <title>Genome sequence of Leptolinea tardivitalis DSM 16556.</title>
        <authorList>
            <person name="Hemp J."/>
            <person name="Ward L.M."/>
            <person name="Pace L.A."/>
            <person name="Fischer W.W."/>
        </authorList>
    </citation>
    <scope>NUCLEOTIDE SEQUENCE [LARGE SCALE GENOMIC DNA]</scope>
    <source>
        <strain evidence="20 21">YMTK-2</strain>
    </source>
</reference>
<feature type="transmembrane region" description="Helical" evidence="19">
    <location>
        <begin position="12"/>
        <end position="43"/>
    </location>
</feature>
<evidence type="ECO:0000256" key="5">
    <source>
        <dbReference type="ARBA" id="ARBA00010185"/>
    </source>
</evidence>
<comment type="pathway">
    <text evidence="3 18">Phospholipid metabolism; CDP-diacylglycerol biosynthesis; CDP-diacylglycerol from sn-glycerol 3-phosphate: step 3/3.</text>
</comment>
<dbReference type="GO" id="GO:0016024">
    <property type="term" value="P:CDP-diacylglycerol biosynthetic process"/>
    <property type="evidence" value="ECO:0007669"/>
    <property type="project" value="UniProtKB-UniPathway"/>
</dbReference>
<accession>A0A0P6XDJ4</accession>
<evidence type="ECO:0000256" key="16">
    <source>
        <dbReference type="ARBA" id="ARBA00023209"/>
    </source>
</evidence>
<feature type="transmembrane region" description="Helical" evidence="19">
    <location>
        <begin position="107"/>
        <end position="129"/>
    </location>
</feature>
<evidence type="ECO:0000313" key="21">
    <source>
        <dbReference type="Proteomes" id="UP000050430"/>
    </source>
</evidence>
<feature type="transmembrane region" description="Helical" evidence="19">
    <location>
        <begin position="202"/>
        <end position="222"/>
    </location>
</feature>
<dbReference type="UniPathway" id="UPA00557">
    <property type="reaction ID" value="UER00614"/>
</dbReference>
<evidence type="ECO:0000256" key="4">
    <source>
        <dbReference type="ARBA" id="ARBA00005189"/>
    </source>
</evidence>
<evidence type="ECO:0000256" key="11">
    <source>
        <dbReference type="ARBA" id="ARBA00022692"/>
    </source>
</evidence>
<feature type="transmembrane region" description="Helical" evidence="19">
    <location>
        <begin position="78"/>
        <end position="95"/>
    </location>
</feature>
<dbReference type="PROSITE" id="PS01315">
    <property type="entry name" value="CDS"/>
    <property type="match status" value="1"/>
</dbReference>
<evidence type="ECO:0000256" key="9">
    <source>
        <dbReference type="ARBA" id="ARBA00022516"/>
    </source>
</evidence>
<evidence type="ECO:0000256" key="18">
    <source>
        <dbReference type="RuleBase" id="RU003938"/>
    </source>
</evidence>
<evidence type="ECO:0000256" key="6">
    <source>
        <dbReference type="ARBA" id="ARBA00012487"/>
    </source>
</evidence>
<evidence type="ECO:0000256" key="13">
    <source>
        <dbReference type="ARBA" id="ARBA00022989"/>
    </source>
</evidence>
<keyword evidence="15 19" id="KW-0472">Membrane</keyword>
<sequence>MLKERLLVLIPLIPAAVALVVAGGWLFTIAVILMLALAGWEYWRMFTRGGYRPSAFILVAGPASLAVLRYFYKFEFVDIWLVVVLFITLAIHLFEYEAGSQTSALDFGISLGGALYLGWLGAYFISIRNIPHGEWWLLLVLPSIWIADGGAYAIGRHLGFHKISRRASPNKSWEGYIGGLVTAAICCPLIAMMWQLRAPEITPIKGLVLGVILSLVCILGDLGESMFKRYFNIKDSSNLIPGHGGIFDRIDSWLWAVPIGYYLTQFWK</sequence>
<dbReference type="InterPro" id="IPR000374">
    <property type="entry name" value="PC_trans"/>
</dbReference>
<evidence type="ECO:0000256" key="3">
    <source>
        <dbReference type="ARBA" id="ARBA00005119"/>
    </source>
</evidence>
<evidence type="ECO:0000256" key="19">
    <source>
        <dbReference type="SAM" id="Phobius"/>
    </source>
</evidence>
<comment type="pathway">
    <text evidence="4">Lipid metabolism.</text>
</comment>
<comment type="caution">
    <text evidence="20">The sequence shown here is derived from an EMBL/GenBank/DDBJ whole genome shotgun (WGS) entry which is preliminary data.</text>
</comment>
<feature type="transmembrane region" description="Helical" evidence="19">
    <location>
        <begin position="176"/>
        <end position="196"/>
    </location>
</feature>
<dbReference type="GO" id="GO:0005886">
    <property type="term" value="C:plasma membrane"/>
    <property type="evidence" value="ECO:0007669"/>
    <property type="project" value="UniProtKB-SubCell"/>
</dbReference>
<keyword evidence="10 18" id="KW-0808">Transferase</keyword>
<evidence type="ECO:0000256" key="7">
    <source>
        <dbReference type="ARBA" id="ARBA00019373"/>
    </source>
</evidence>
<keyword evidence="13 19" id="KW-1133">Transmembrane helix</keyword>
<dbReference type="EMBL" id="LGCK01000007">
    <property type="protein sequence ID" value="KPL72960.1"/>
    <property type="molecule type" value="Genomic_DNA"/>
</dbReference>
<dbReference type="EC" id="2.7.7.41" evidence="6 18"/>
<evidence type="ECO:0000256" key="1">
    <source>
        <dbReference type="ARBA" id="ARBA00001698"/>
    </source>
</evidence>
<comment type="subcellular location">
    <subcellularLocation>
        <location evidence="2">Cell membrane</location>
        <topology evidence="2">Multi-pass membrane protein</topology>
    </subcellularLocation>
</comment>
<dbReference type="STRING" id="229920.ADM99_07980"/>
<evidence type="ECO:0000256" key="15">
    <source>
        <dbReference type="ARBA" id="ARBA00023136"/>
    </source>
</evidence>
<evidence type="ECO:0000256" key="12">
    <source>
        <dbReference type="ARBA" id="ARBA00022695"/>
    </source>
</evidence>
<evidence type="ECO:0000256" key="17">
    <source>
        <dbReference type="ARBA" id="ARBA00023264"/>
    </source>
</evidence>
<evidence type="ECO:0000256" key="8">
    <source>
        <dbReference type="ARBA" id="ARBA00022475"/>
    </source>
</evidence>
<keyword evidence="17" id="KW-1208">Phospholipid metabolism</keyword>
<evidence type="ECO:0000256" key="10">
    <source>
        <dbReference type="ARBA" id="ARBA00022679"/>
    </source>
</evidence>
<feature type="transmembrane region" description="Helical" evidence="19">
    <location>
        <begin position="135"/>
        <end position="155"/>
    </location>
</feature>